<dbReference type="Gene3D" id="1.10.3680.10">
    <property type="entry name" value="TerB-like"/>
    <property type="match status" value="1"/>
</dbReference>
<accession>A0ABV2IGU3</accession>
<proteinExistence type="predicted"/>
<keyword evidence="2" id="KW-1185">Reference proteome</keyword>
<dbReference type="RefSeq" id="WP_354435906.1">
    <property type="nucleotide sequence ID" value="NZ_JBEPLY010000023.1"/>
</dbReference>
<reference evidence="1 2" key="1">
    <citation type="submission" date="2024-06" db="EMBL/GenBank/DDBJ databases">
        <title>Genomic Encyclopedia of Type Strains, Phase IV (KMG-IV): sequencing the most valuable type-strain genomes for metagenomic binning, comparative biology and taxonomic classification.</title>
        <authorList>
            <person name="Goeker M."/>
        </authorList>
    </citation>
    <scope>NUCLEOTIDE SEQUENCE [LARGE SCALE GENOMIC DNA]</scope>
    <source>
        <strain evidence="1 2">DSM 28102</strain>
    </source>
</reference>
<dbReference type="EMBL" id="JBEPLY010000023">
    <property type="protein sequence ID" value="MET3602153.1"/>
    <property type="molecule type" value="Genomic_DNA"/>
</dbReference>
<dbReference type="InterPro" id="IPR029024">
    <property type="entry name" value="TerB-like"/>
</dbReference>
<dbReference type="Proteomes" id="UP001549164">
    <property type="component" value="Unassembled WGS sequence"/>
</dbReference>
<protein>
    <submittedName>
        <fullName evidence="1">Uncharacterized protein</fullName>
    </submittedName>
</protein>
<gene>
    <name evidence="1" type="ORF">ABID12_004121</name>
</gene>
<evidence type="ECO:0000313" key="2">
    <source>
        <dbReference type="Proteomes" id="UP001549164"/>
    </source>
</evidence>
<sequence length="165" mass="17319">MSLSDAFHHRLKAAQRDLIARAGGIERTAAKVDFSKSQVGRWNSPTDPEIMPIIAAVTLEADCGVALVTAVMAEAGGRRLTDPDADKAAAVSLMQAFAENQRQGAELFNAFAVAISDGDFTPTEATTVDRLAAQQEVSLASVRQACAAVKAHGGEAAGLRVVRKD</sequence>
<organism evidence="1 2">
    <name type="scientific">Martelella mangrovi</name>
    <dbReference type="NCBI Taxonomy" id="1397477"/>
    <lineage>
        <taxon>Bacteria</taxon>
        <taxon>Pseudomonadati</taxon>
        <taxon>Pseudomonadota</taxon>
        <taxon>Alphaproteobacteria</taxon>
        <taxon>Hyphomicrobiales</taxon>
        <taxon>Aurantimonadaceae</taxon>
        <taxon>Martelella</taxon>
    </lineage>
</organism>
<name>A0ABV2IGU3_9HYPH</name>
<comment type="caution">
    <text evidence="1">The sequence shown here is derived from an EMBL/GenBank/DDBJ whole genome shotgun (WGS) entry which is preliminary data.</text>
</comment>
<evidence type="ECO:0000313" key="1">
    <source>
        <dbReference type="EMBL" id="MET3602153.1"/>
    </source>
</evidence>